<proteinExistence type="predicted"/>
<sequence length="317" mass="34114">GTLFPLSRAGVPLARKGLGALREAVGWTTGGISEVPTLIKGGAKGVGKLVEAKAAKPLEKTMTPAQARAAKGIGVKPTITAAEEIPTAVGAPLGREAEYLKGAFEERFIPGRAPLEPIGAKVGPEIDFIPLKKGHAKVFKNPTKEEISEVLADSKDNVVRFMVSEDGTTVYAWDAFDLTHDDIMKKYGIKDYSGSGTLTSQGQIKTYGVFPEAPKAPLGPPTTTLRAGIPLHKIGEVGKAYEKHIGAPIWDKAIMKGIPKALEKVPGGKAVNRMFLREYRGNLPNTEKYIKSIDERARFQAVGREYGLDLGKRLQQF</sequence>
<dbReference type="AlphaFoldDB" id="X0UQC5"/>
<comment type="caution">
    <text evidence="1">The sequence shown here is derived from an EMBL/GenBank/DDBJ whole genome shotgun (WGS) entry which is preliminary data.</text>
</comment>
<dbReference type="EMBL" id="BARS01010184">
    <property type="protein sequence ID" value="GAF90705.1"/>
    <property type="molecule type" value="Genomic_DNA"/>
</dbReference>
<name>X0UQC5_9ZZZZ</name>
<feature type="non-terminal residue" evidence="1">
    <location>
        <position position="1"/>
    </location>
</feature>
<protein>
    <submittedName>
        <fullName evidence="1">Uncharacterized protein</fullName>
    </submittedName>
</protein>
<accession>X0UQC5</accession>
<feature type="non-terminal residue" evidence="1">
    <location>
        <position position="317"/>
    </location>
</feature>
<organism evidence="1">
    <name type="scientific">marine sediment metagenome</name>
    <dbReference type="NCBI Taxonomy" id="412755"/>
    <lineage>
        <taxon>unclassified sequences</taxon>
        <taxon>metagenomes</taxon>
        <taxon>ecological metagenomes</taxon>
    </lineage>
</organism>
<evidence type="ECO:0000313" key="1">
    <source>
        <dbReference type="EMBL" id="GAF90705.1"/>
    </source>
</evidence>
<reference evidence="1" key="1">
    <citation type="journal article" date="2014" name="Front. Microbiol.">
        <title>High frequency of phylogenetically diverse reductive dehalogenase-homologous genes in deep subseafloor sedimentary metagenomes.</title>
        <authorList>
            <person name="Kawai M."/>
            <person name="Futagami T."/>
            <person name="Toyoda A."/>
            <person name="Takaki Y."/>
            <person name="Nishi S."/>
            <person name="Hori S."/>
            <person name="Arai W."/>
            <person name="Tsubouchi T."/>
            <person name="Morono Y."/>
            <person name="Uchiyama I."/>
            <person name="Ito T."/>
            <person name="Fujiyama A."/>
            <person name="Inagaki F."/>
            <person name="Takami H."/>
        </authorList>
    </citation>
    <scope>NUCLEOTIDE SEQUENCE</scope>
    <source>
        <strain evidence="1">Expedition CK06-06</strain>
    </source>
</reference>
<gene>
    <name evidence="1" type="ORF">S01H1_18948</name>
</gene>